<organism evidence="1 2">
    <name type="scientific">Salmonella enterica subsp. indica</name>
    <dbReference type="NCBI Taxonomy" id="59207"/>
    <lineage>
        <taxon>Bacteria</taxon>
        <taxon>Pseudomonadati</taxon>
        <taxon>Pseudomonadota</taxon>
        <taxon>Gammaproteobacteria</taxon>
        <taxon>Enterobacterales</taxon>
        <taxon>Enterobacteriaceae</taxon>
        <taxon>Salmonella</taxon>
    </lineage>
</organism>
<evidence type="ECO:0000313" key="2">
    <source>
        <dbReference type="Proteomes" id="UP000254220"/>
    </source>
</evidence>
<gene>
    <name evidence="1" type="ORF">NCTC12420_03801</name>
</gene>
<name>A0A379XUQ2_SALER</name>
<dbReference type="EMBL" id="UGYB01000001">
    <property type="protein sequence ID" value="SUI03975.1"/>
    <property type="molecule type" value="Genomic_DNA"/>
</dbReference>
<proteinExistence type="predicted"/>
<dbReference type="AlphaFoldDB" id="A0A379XUQ2"/>
<sequence length="214" mass="25524">MCTSILRESCSDNHESILRNNQKMSVELPLQTGSELFRTLTPGEIKLAKTIFQNIINYDRIKIYCGNNQSRTQSKVITNTQSGKVLLSIKEYRSDFSADYTSYHESVKYPHIFIFAMSFVWQYFRHDTSFHDNTYASSFWQSYDFHEPRFSFYSMEQQAAIISDYWLLNNFDITEYEELSSNQEYERFKINVSMKMDLLDKYESMLRMHIQYMG</sequence>
<dbReference type="Proteomes" id="UP000254220">
    <property type="component" value="Unassembled WGS sequence"/>
</dbReference>
<reference evidence="1 2" key="1">
    <citation type="submission" date="2018-06" db="EMBL/GenBank/DDBJ databases">
        <authorList>
            <consortium name="Pathogen Informatics"/>
            <person name="Doyle S."/>
        </authorList>
    </citation>
    <scope>NUCLEOTIDE SEQUENCE [LARGE SCALE GENOMIC DNA]</scope>
    <source>
        <strain evidence="1 2">NCTC12420</strain>
    </source>
</reference>
<evidence type="ECO:0000313" key="1">
    <source>
        <dbReference type="EMBL" id="SUI03975.1"/>
    </source>
</evidence>
<protein>
    <submittedName>
        <fullName evidence="1">Uncharacterized protein</fullName>
    </submittedName>
</protein>
<accession>A0A379XUQ2</accession>